<name>A0ABS6A7T2_9GAMM</name>
<dbReference type="Proteomes" id="UP000753376">
    <property type="component" value="Unassembled WGS sequence"/>
</dbReference>
<keyword evidence="1" id="KW-1133">Transmembrane helix</keyword>
<evidence type="ECO:0000256" key="1">
    <source>
        <dbReference type="SAM" id="Phobius"/>
    </source>
</evidence>
<dbReference type="Pfam" id="PF16074">
    <property type="entry name" value="PilW"/>
    <property type="match status" value="1"/>
</dbReference>
<evidence type="ECO:0000313" key="3">
    <source>
        <dbReference type="Proteomes" id="UP000753376"/>
    </source>
</evidence>
<dbReference type="PROSITE" id="PS00409">
    <property type="entry name" value="PROKAR_NTER_METHYL"/>
    <property type="match status" value="1"/>
</dbReference>
<reference evidence="2 3" key="1">
    <citation type="submission" date="2021-05" db="EMBL/GenBank/DDBJ databases">
        <title>Draft genomes of bacteria isolated from model marine particles.</title>
        <authorList>
            <person name="Datta M.S."/>
            <person name="Schwartzman J.A."/>
            <person name="Enke T.N."/>
            <person name="Saavedra J."/>
            <person name="Cermak N."/>
            <person name="Cordero O.X."/>
        </authorList>
    </citation>
    <scope>NUCLEOTIDE SEQUENCE [LARGE SCALE GENOMIC DNA]</scope>
    <source>
        <strain evidence="2 3">D2M19</strain>
    </source>
</reference>
<dbReference type="Pfam" id="PF07963">
    <property type="entry name" value="N_methyl"/>
    <property type="match status" value="1"/>
</dbReference>
<evidence type="ECO:0000313" key="2">
    <source>
        <dbReference type="EMBL" id="MBU2874138.1"/>
    </source>
</evidence>
<proteinExistence type="predicted"/>
<keyword evidence="1" id="KW-0472">Membrane</keyword>
<comment type="caution">
    <text evidence="2">The sequence shown here is derived from an EMBL/GenBank/DDBJ whole genome shotgun (WGS) entry which is preliminary data.</text>
</comment>
<organism evidence="2 3">
    <name type="scientific">Marinobacter salexigens</name>
    <dbReference type="NCBI Taxonomy" id="1925763"/>
    <lineage>
        <taxon>Bacteria</taxon>
        <taxon>Pseudomonadati</taxon>
        <taxon>Pseudomonadota</taxon>
        <taxon>Gammaproteobacteria</taxon>
        <taxon>Pseudomonadales</taxon>
        <taxon>Marinobacteraceae</taxon>
        <taxon>Marinobacter</taxon>
    </lineage>
</organism>
<keyword evidence="3" id="KW-1185">Reference proteome</keyword>
<dbReference type="InterPro" id="IPR012902">
    <property type="entry name" value="N_methyl_site"/>
</dbReference>
<gene>
    <name evidence="2" type="ORF">KO508_08980</name>
</gene>
<feature type="transmembrane region" description="Helical" evidence="1">
    <location>
        <begin position="21"/>
        <end position="45"/>
    </location>
</feature>
<accession>A0ABS6A7T2</accession>
<dbReference type="EMBL" id="JAHKPV010000015">
    <property type="protein sequence ID" value="MBU2874138.1"/>
    <property type="molecule type" value="Genomic_DNA"/>
</dbReference>
<dbReference type="RefSeq" id="WP_216008004.1">
    <property type="nucleotide sequence ID" value="NZ_JAHKPV010000015.1"/>
</dbReference>
<keyword evidence="1" id="KW-0812">Transmembrane</keyword>
<protein>
    <submittedName>
        <fullName evidence="2">PilW family protein</fullName>
    </submittedName>
</protein>
<sequence>MKKTALPYGFKFNNASNQSGLSLVELLIAMALGLLLTLGVTQIYLSSSVTYRQTQGFAHAQESARFVSAILTPELRAAGSFGCLTQANRPLDSEIDPALNAALNLTVPLGQALRGWEYDATGPNDSITLASGALAKPGAGNWDSGTAGTNLPASLAGDVVTNSDVVIVNAVTPTAVTVNAVTAAGGSTISLSGASGIEAGHVVLTTSDDSNGACFRGELFRNSDGPNDNSVSTLGGNTLNLDYDIGSRVYEFSQMAYYIGEGTNGEPALFRRLMTPPEAPQELISGVETLQILYGIRNAAGVSNAAINYITAAQVTDWDQIVSIRFSTMTRSPDEVLDGENDVNFNMLGSEVSQATGGDRRARLVSVGTTALRRVLQ</sequence>
<dbReference type="InterPro" id="IPR032092">
    <property type="entry name" value="PilW"/>
</dbReference>